<dbReference type="InterPro" id="IPR013324">
    <property type="entry name" value="RNA_pol_sigma_r3/r4-like"/>
</dbReference>
<dbReference type="InterPro" id="IPR007627">
    <property type="entry name" value="RNA_pol_sigma70_r2"/>
</dbReference>
<evidence type="ECO:0000256" key="4">
    <source>
        <dbReference type="ARBA" id="ARBA00023163"/>
    </source>
</evidence>
<dbReference type="InterPro" id="IPR014284">
    <property type="entry name" value="RNA_pol_sigma-70_dom"/>
</dbReference>
<dbReference type="EMBL" id="JBHSBY010000037">
    <property type="protein sequence ID" value="MFC4196678.1"/>
    <property type="molecule type" value="Genomic_DNA"/>
</dbReference>
<dbReference type="Gene3D" id="1.10.10.10">
    <property type="entry name" value="Winged helix-like DNA-binding domain superfamily/Winged helix DNA-binding domain"/>
    <property type="match status" value="1"/>
</dbReference>
<dbReference type="Gene3D" id="1.10.1740.10">
    <property type="match status" value="1"/>
</dbReference>
<dbReference type="InterPro" id="IPR013325">
    <property type="entry name" value="RNA_pol_sigma_r2"/>
</dbReference>
<evidence type="ECO:0000259" key="6">
    <source>
        <dbReference type="Pfam" id="PF08281"/>
    </source>
</evidence>
<dbReference type="CDD" id="cd06171">
    <property type="entry name" value="Sigma70_r4"/>
    <property type="match status" value="1"/>
</dbReference>
<reference evidence="8" key="1">
    <citation type="journal article" date="2019" name="Int. J. Syst. Evol. Microbiol.">
        <title>The Global Catalogue of Microorganisms (GCM) 10K type strain sequencing project: providing services to taxonomists for standard genome sequencing and annotation.</title>
        <authorList>
            <consortium name="The Broad Institute Genomics Platform"/>
            <consortium name="The Broad Institute Genome Sequencing Center for Infectious Disease"/>
            <person name="Wu L."/>
            <person name="Ma J."/>
        </authorList>
    </citation>
    <scope>NUCLEOTIDE SEQUENCE [LARGE SCALE GENOMIC DNA]</scope>
    <source>
        <strain evidence="8">CCM 8689</strain>
    </source>
</reference>
<evidence type="ECO:0000313" key="8">
    <source>
        <dbReference type="Proteomes" id="UP001595792"/>
    </source>
</evidence>
<gene>
    <name evidence="7" type="ORF">ACFOUY_08210</name>
</gene>
<dbReference type="SUPFAM" id="SSF88659">
    <property type="entry name" value="Sigma3 and sigma4 domains of RNA polymerase sigma factors"/>
    <property type="match status" value="1"/>
</dbReference>
<dbReference type="InterPro" id="IPR036388">
    <property type="entry name" value="WH-like_DNA-bd_sf"/>
</dbReference>
<dbReference type="Pfam" id="PF04542">
    <property type="entry name" value="Sigma70_r2"/>
    <property type="match status" value="1"/>
</dbReference>
<keyword evidence="2" id="KW-0805">Transcription regulation</keyword>
<evidence type="ECO:0000259" key="5">
    <source>
        <dbReference type="Pfam" id="PF04542"/>
    </source>
</evidence>
<dbReference type="PANTHER" id="PTHR43133:SF46">
    <property type="entry name" value="RNA POLYMERASE SIGMA-70 FACTOR ECF SUBFAMILY"/>
    <property type="match status" value="1"/>
</dbReference>
<dbReference type="NCBIfam" id="TIGR02937">
    <property type="entry name" value="sigma70-ECF"/>
    <property type="match status" value="1"/>
</dbReference>
<name>A0ABV8NLD1_9SPHI</name>
<keyword evidence="8" id="KW-1185">Reference proteome</keyword>
<comment type="similarity">
    <text evidence="1">Belongs to the sigma-70 factor family. ECF subfamily.</text>
</comment>
<evidence type="ECO:0000256" key="2">
    <source>
        <dbReference type="ARBA" id="ARBA00023015"/>
    </source>
</evidence>
<evidence type="ECO:0000313" key="7">
    <source>
        <dbReference type="EMBL" id="MFC4196678.1"/>
    </source>
</evidence>
<dbReference type="PANTHER" id="PTHR43133">
    <property type="entry name" value="RNA POLYMERASE ECF-TYPE SIGMA FACTO"/>
    <property type="match status" value="1"/>
</dbReference>
<dbReference type="Proteomes" id="UP001595792">
    <property type="component" value="Unassembled WGS sequence"/>
</dbReference>
<dbReference type="InterPro" id="IPR039425">
    <property type="entry name" value="RNA_pol_sigma-70-like"/>
</dbReference>
<keyword evidence="3" id="KW-0731">Sigma factor</keyword>
<accession>A0ABV8NLD1</accession>
<feature type="domain" description="RNA polymerase sigma factor 70 region 4 type 2" evidence="6">
    <location>
        <begin position="128"/>
        <end position="178"/>
    </location>
</feature>
<organism evidence="7 8">
    <name type="scientific">Pedobacter jamesrossensis</name>
    <dbReference type="NCBI Taxonomy" id="1908238"/>
    <lineage>
        <taxon>Bacteria</taxon>
        <taxon>Pseudomonadati</taxon>
        <taxon>Bacteroidota</taxon>
        <taxon>Sphingobacteriia</taxon>
        <taxon>Sphingobacteriales</taxon>
        <taxon>Sphingobacteriaceae</taxon>
        <taxon>Pedobacter</taxon>
    </lineage>
</organism>
<proteinExistence type="inferred from homology"/>
<comment type="caution">
    <text evidence="7">The sequence shown here is derived from an EMBL/GenBank/DDBJ whole genome shotgun (WGS) entry which is preliminary data.</text>
</comment>
<dbReference type="RefSeq" id="WP_378960015.1">
    <property type="nucleotide sequence ID" value="NZ_JBHRXC010000016.1"/>
</dbReference>
<protein>
    <submittedName>
        <fullName evidence="7">RNA polymerase sigma factor</fullName>
    </submittedName>
</protein>
<evidence type="ECO:0000256" key="1">
    <source>
        <dbReference type="ARBA" id="ARBA00010641"/>
    </source>
</evidence>
<dbReference type="InterPro" id="IPR013249">
    <property type="entry name" value="RNA_pol_sigma70_r4_t2"/>
</dbReference>
<sequence length="189" mass="22206">MITTNQLDDFELLYKLSKGNRQAFNAIFLKYHSGLVRYGESLLSNTCHQADDLVQEVFLKVWNQRDNLIIHSSLSAFLFTALKNKVKDIYRERQILLYDPTEMEFNEQTNASQSPDNILIFKELSCSIEEMINLLPTKTQLVFKMNREDNLTYDEIASLLNLTRNSVKTHMFRAIKFLKEHYGHYKSQL</sequence>
<feature type="domain" description="RNA polymerase sigma-70 region 2" evidence="5">
    <location>
        <begin position="28"/>
        <end position="94"/>
    </location>
</feature>
<dbReference type="SUPFAM" id="SSF88946">
    <property type="entry name" value="Sigma2 domain of RNA polymerase sigma factors"/>
    <property type="match status" value="1"/>
</dbReference>
<dbReference type="Pfam" id="PF08281">
    <property type="entry name" value="Sigma70_r4_2"/>
    <property type="match status" value="1"/>
</dbReference>
<keyword evidence="4" id="KW-0804">Transcription</keyword>
<evidence type="ECO:0000256" key="3">
    <source>
        <dbReference type="ARBA" id="ARBA00023082"/>
    </source>
</evidence>